<name>A0ABW5M0F0_9BACT</name>
<evidence type="ECO:0000313" key="3">
    <source>
        <dbReference type="Proteomes" id="UP001597469"/>
    </source>
</evidence>
<accession>A0ABW5M0F0</accession>
<dbReference type="PROSITE" id="PS51257">
    <property type="entry name" value="PROKAR_LIPOPROTEIN"/>
    <property type="match status" value="1"/>
</dbReference>
<keyword evidence="3" id="KW-1185">Reference proteome</keyword>
<gene>
    <name evidence="2" type="ORF">ACFSUS_04095</name>
</gene>
<feature type="chain" id="PRO_5047305938" description="DUF4843 domain-containing protein" evidence="1">
    <location>
        <begin position="20"/>
        <end position="159"/>
    </location>
</feature>
<evidence type="ECO:0008006" key="4">
    <source>
        <dbReference type="Google" id="ProtNLM"/>
    </source>
</evidence>
<dbReference type="EMBL" id="JBHULN010000002">
    <property type="protein sequence ID" value="MFD2569801.1"/>
    <property type="molecule type" value="Genomic_DNA"/>
</dbReference>
<keyword evidence="1" id="KW-0732">Signal</keyword>
<proteinExistence type="predicted"/>
<comment type="caution">
    <text evidence="2">The sequence shown here is derived from an EMBL/GenBank/DDBJ whole genome shotgun (WGS) entry which is preliminary data.</text>
</comment>
<protein>
    <recommendedName>
        <fullName evidence="4">DUF4843 domain-containing protein</fullName>
    </recommendedName>
</protein>
<dbReference type="Proteomes" id="UP001597469">
    <property type="component" value="Unassembled WGS sequence"/>
</dbReference>
<sequence>MKKITGFIAGALALLMLYACDNSIDKVFDDQTLVEFNDAILRTNATGRTYSITPISNTTAVSTVTAQLNLVGRQRSTALTVRVLPDPAATTAAASSYTLANGGNVVIPADSSFGVLRMTVARATSTTAPMTNVVLVIDSTSTDFKPSQNYKRLGYSFRQ</sequence>
<evidence type="ECO:0000313" key="2">
    <source>
        <dbReference type="EMBL" id="MFD2569801.1"/>
    </source>
</evidence>
<feature type="signal peptide" evidence="1">
    <location>
        <begin position="1"/>
        <end position="19"/>
    </location>
</feature>
<dbReference type="RefSeq" id="WP_381519453.1">
    <property type="nucleotide sequence ID" value="NZ_JBHULN010000002.1"/>
</dbReference>
<organism evidence="2 3">
    <name type="scientific">Spirosoma soli</name>
    <dbReference type="NCBI Taxonomy" id="1770529"/>
    <lineage>
        <taxon>Bacteria</taxon>
        <taxon>Pseudomonadati</taxon>
        <taxon>Bacteroidota</taxon>
        <taxon>Cytophagia</taxon>
        <taxon>Cytophagales</taxon>
        <taxon>Cytophagaceae</taxon>
        <taxon>Spirosoma</taxon>
    </lineage>
</organism>
<evidence type="ECO:0000256" key="1">
    <source>
        <dbReference type="SAM" id="SignalP"/>
    </source>
</evidence>
<reference evidence="3" key="1">
    <citation type="journal article" date="2019" name="Int. J. Syst. Evol. Microbiol.">
        <title>The Global Catalogue of Microorganisms (GCM) 10K type strain sequencing project: providing services to taxonomists for standard genome sequencing and annotation.</title>
        <authorList>
            <consortium name="The Broad Institute Genomics Platform"/>
            <consortium name="The Broad Institute Genome Sequencing Center for Infectious Disease"/>
            <person name="Wu L."/>
            <person name="Ma J."/>
        </authorList>
    </citation>
    <scope>NUCLEOTIDE SEQUENCE [LARGE SCALE GENOMIC DNA]</scope>
    <source>
        <strain evidence="3">KCTC 42805</strain>
    </source>
</reference>